<feature type="transmembrane region" description="Helical" evidence="1">
    <location>
        <begin position="63"/>
        <end position="82"/>
    </location>
</feature>
<name>A0A7W4FDM2_GLUDI</name>
<accession>A0A7W4FDM2</accession>
<keyword evidence="1" id="KW-0472">Membrane</keyword>
<organism evidence="3 4">
    <name type="scientific">Gluconacetobacter diazotrophicus</name>
    <name type="common">Acetobacter diazotrophicus</name>
    <dbReference type="NCBI Taxonomy" id="33996"/>
    <lineage>
        <taxon>Bacteria</taxon>
        <taxon>Pseudomonadati</taxon>
        <taxon>Pseudomonadota</taxon>
        <taxon>Alphaproteobacteria</taxon>
        <taxon>Acetobacterales</taxon>
        <taxon>Acetobacteraceae</taxon>
        <taxon>Gluconacetobacter</taxon>
    </lineage>
</organism>
<reference evidence="3 4" key="1">
    <citation type="submission" date="2020-04" db="EMBL/GenBank/DDBJ databases">
        <title>Description of novel Gluconacetobacter.</title>
        <authorList>
            <person name="Sombolestani A."/>
        </authorList>
    </citation>
    <scope>NUCLEOTIDE SEQUENCE [LARGE SCALE GENOMIC DNA]</scope>
    <source>
        <strain evidence="3 4">LMG 7603</strain>
    </source>
</reference>
<feature type="transmembrane region" description="Helical" evidence="1">
    <location>
        <begin position="113"/>
        <end position="131"/>
    </location>
</feature>
<proteinExistence type="predicted"/>
<evidence type="ECO:0000313" key="4">
    <source>
        <dbReference type="Proteomes" id="UP000550787"/>
    </source>
</evidence>
<feature type="transmembrane region" description="Helical" evidence="1">
    <location>
        <begin position="143"/>
        <end position="161"/>
    </location>
</feature>
<dbReference type="InterPro" id="IPR036938">
    <property type="entry name" value="PAP2/HPO_sf"/>
</dbReference>
<dbReference type="Pfam" id="PF01569">
    <property type="entry name" value="PAP2"/>
    <property type="match status" value="1"/>
</dbReference>
<protein>
    <submittedName>
        <fullName evidence="3">Phosphatase PAP2 family protein</fullName>
    </submittedName>
</protein>
<dbReference type="SUPFAM" id="SSF48317">
    <property type="entry name" value="Acid phosphatase/Vanadium-dependent haloperoxidase"/>
    <property type="match status" value="1"/>
</dbReference>
<dbReference type="EMBL" id="JABEQG010000006">
    <property type="protein sequence ID" value="MBB2155712.1"/>
    <property type="molecule type" value="Genomic_DNA"/>
</dbReference>
<evidence type="ECO:0000256" key="1">
    <source>
        <dbReference type="SAM" id="Phobius"/>
    </source>
</evidence>
<feature type="domain" description="Phosphatidic acid phosphatase type 2/haloperoxidase" evidence="2">
    <location>
        <begin position="65"/>
        <end position="133"/>
    </location>
</feature>
<keyword evidence="1" id="KW-1133">Transmembrane helix</keyword>
<keyword evidence="1" id="KW-0812">Transmembrane</keyword>
<dbReference type="InterPro" id="IPR000326">
    <property type="entry name" value="PAP2/HPO"/>
</dbReference>
<gene>
    <name evidence="3" type="ORF">HLH33_05220</name>
</gene>
<feature type="transmembrane region" description="Helical" evidence="1">
    <location>
        <begin position="6"/>
        <end position="24"/>
    </location>
</feature>
<dbReference type="Proteomes" id="UP000550787">
    <property type="component" value="Unassembled WGS sequence"/>
</dbReference>
<evidence type="ECO:0000313" key="3">
    <source>
        <dbReference type="EMBL" id="MBB2155712.1"/>
    </source>
</evidence>
<dbReference type="Gene3D" id="1.20.144.10">
    <property type="entry name" value="Phosphatidic acid phosphatase type 2/haloperoxidase"/>
    <property type="match status" value="1"/>
</dbReference>
<evidence type="ECO:0000259" key="2">
    <source>
        <dbReference type="Pfam" id="PF01569"/>
    </source>
</evidence>
<sequence>MTDLADQSVVIPLQIMVFVTFLLFRSWRFALVWGLVTCGGSGLILMLKLWFEACGLPPDRVLYSPSGHTMAGTMVYGCLLAVLPVRRSILMGVTVAIACVLGLSRVVLGCHTVTEVIVGGVVGVAVVGVFYRLAGPPPGGGRTVLGVLAVVAGIVALFHGYHSTVEYHIQQFSRFDLGPLFCRSDVRGA</sequence>
<feature type="transmembrane region" description="Helical" evidence="1">
    <location>
        <begin position="31"/>
        <end position="51"/>
    </location>
</feature>
<comment type="caution">
    <text evidence="3">The sequence shown here is derived from an EMBL/GenBank/DDBJ whole genome shotgun (WGS) entry which is preliminary data.</text>
</comment>
<dbReference type="AlphaFoldDB" id="A0A7W4FDM2"/>